<feature type="binding site" evidence="8">
    <location>
        <position position="154"/>
    </location>
    <ligand>
        <name>(R)-pantoate</name>
        <dbReference type="ChEBI" id="CHEBI:15980"/>
    </ligand>
</feature>
<dbReference type="HOGENOM" id="CLU_047148_0_2_11"/>
<dbReference type="SUPFAM" id="SSF52374">
    <property type="entry name" value="Nucleotidylyl transferase"/>
    <property type="match status" value="1"/>
</dbReference>
<keyword evidence="6 8" id="KW-0067">ATP-binding</keyword>
<dbReference type="AlphaFoldDB" id="K0YTS6"/>
<accession>K0YTS6</accession>
<organism evidence="9 10">
    <name type="scientific">Winkia neuii BV029A5</name>
    <dbReference type="NCBI Taxonomy" id="888439"/>
    <lineage>
        <taxon>Bacteria</taxon>
        <taxon>Bacillati</taxon>
        <taxon>Actinomycetota</taxon>
        <taxon>Actinomycetes</taxon>
        <taxon>Actinomycetales</taxon>
        <taxon>Actinomycetaceae</taxon>
        <taxon>Winkia</taxon>
    </lineage>
</organism>
<evidence type="ECO:0000256" key="1">
    <source>
        <dbReference type="ARBA" id="ARBA00004990"/>
    </source>
</evidence>
<comment type="caution">
    <text evidence="8">Lacks conserved residue(s) required for the propagation of feature annotation.</text>
</comment>
<dbReference type="CDD" id="cd00560">
    <property type="entry name" value="PanC"/>
    <property type="match status" value="1"/>
</dbReference>
<feature type="binding site" evidence="8">
    <location>
        <position position="61"/>
    </location>
    <ligand>
        <name>(R)-pantoate</name>
        <dbReference type="ChEBI" id="CHEBI:15980"/>
    </ligand>
</feature>
<evidence type="ECO:0000256" key="5">
    <source>
        <dbReference type="ARBA" id="ARBA00022741"/>
    </source>
</evidence>
<dbReference type="GO" id="GO:0005829">
    <property type="term" value="C:cytosol"/>
    <property type="evidence" value="ECO:0007669"/>
    <property type="project" value="TreeGrafter"/>
</dbReference>
<evidence type="ECO:0000256" key="6">
    <source>
        <dbReference type="ARBA" id="ARBA00022840"/>
    </source>
</evidence>
<dbReference type="GO" id="GO:0015940">
    <property type="term" value="P:pantothenate biosynthetic process"/>
    <property type="evidence" value="ECO:0007669"/>
    <property type="project" value="UniProtKB-UniRule"/>
</dbReference>
<keyword evidence="3 8" id="KW-0436">Ligase</keyword>
<evidence type="ECO:0000313" key="10">
    <source>
        <dbReference type="Proteomes" id="UP000006075"/>
    </source>
</evidence>
<feature type="binding site" evidence="8">
    <location>
        <position position="61"/>
    </location>
    <ligand>
        <name>beta-alanine</name>
        <dbReference type="ChEBI" id="CHEBI:57966"/>
    </ligand>
</feature>
<comment type="caution">
    <text evidence="9">The sequence shown here is derived from an EMBL/GenBank/DDBJ whole genome shotgun (WGS) entry which is preliminary data.</text>
</comment>
<proteinExistence type="inferred from homology"/>
<dbReference type="eggNOG" id="COG0414">
    <property type="taxonomic scope" value="Bacteria"/>
</dbReference>
<dbReference type="InterPro" id="IPR003721">
    <property type="entry name" value="Pantoate_ligase"/>
</dbReference>
<evidence type="ECO:0000256" key="2">
    <source>
        <dbReference type="ARBA" id="ARBA00009256"/>
    </source>
</evidence>
<dbReference type="NCBIfam" id="TIGR00125">
    <property type="entry name" value="cyt_tran_rel"/>
    <property type="match status" value="1"/>
</dbReference>
<evidence type="ECO:0000256" key="8">
    <source>
        <dbReference type="HAMAP-Rule" id="MF_00158"/>
    </source>
</evidence>
<feature type="binding site" evidence="8">
    <location>
        <begin position="30"/>
        <end position="37"/>
    </location>
    <ligand>
        <name>ATP</name>
        <dbReference type="ChEBI" id="CHEBI:30616"/>
    </ligand>
</feature>
<feature type="binding site" evidence="8">
    <location>
        <begin position="185"/>
        <end position="188"/>
    </location>
    <ligand>
        <name>ATP</name>
        <dbReference type="ChEBI" id="CHEBI:30616"/>
    </ligand>
</feature>
<dbReference type="InterPro" id="IPR014729">
    <property type="entry name" value="Rossmann-like_a/b/a_fold"/>
</dbReference>
<feature type="binding site" evidence="8">
    <location>
        <begin position="148"/>
        <end position="151"/>
    </location>
    <ligand>
        <name>ATP</name>
        <dbReference type="ChEBI" id="CHEBI:30616"/>
    </ligand>
</feature>
<reference evidence="9 10" key="1">
    <citation type="submission" date="2012-07" db="EMBL/GenBank/DDBJ databases">
        <title>The Genome Sequence of Actinomyces neuii subsp. anitratus BVS029A5.</title>
        <authorList>
            <consortium name="The Broad Institute Genome Sequencing Platform"/>
            <person name="Earl A."/>
            <person name="Ward D."/>
            <person name="Feldgarden M."/>
            <person name="Gevers D."/>
            <person name="Saerens B."/>
            <person name="Vaneechoutte M."/>
            <person name="Walker B."/>
            <person name="Young S.K."/>
            <person name="Zeng Q."/>
            <person name="Gargeya S."/>
            <person name="Fitzgerald M."/>
            <person name="Haas B."/>
            <person name="Abouelleil A."/>
            <person name="Alvarado L."/>
            <person name="Arachchi H.M."/>
            <person name="Berlin A."/>
            <person name="Chapman S.B."/>
            <person name="Goldberg J."/>
            <person name="Griggs A."/>
            <person name="Gujja S."/>
            <person name="Hansen M."/>
            <person name="Howarth C."/>
            <person name="Imamovic A."/>
            <person name="Larimer J."/>
            <person name="McCowen C."/>
            <person name="Montmayeur A."/>
            <person name="Murphy C."/>
            <person name="Neiman D."/>
            <person name="Pearson M."/>
            <person name="Priest M."/>
            <person name="Roberts A."/>
            <person name="Saif S."/>
            <person name="Shea T."/>
            <person name="Sisk P."/>
            <person name="Sykes S."/>
            <person name="Wortman J."/>
            <person name="Nusbaum C."/>
            <person name="Birren B."/>
        </authorList>
    </citation>
    <scope>NUCLEOTIDE SEQUENCE [LARGE SCALE GENOMIC DNA]</scope>
    <source>
        <strain evidence="9 10">BVS029A5</strain>
    </source>
</reference>
<dbReference type="PANTHER" id="PTHR21299:SF1">
    <property type="entry name" value="PANTOATE--BETA-ALANINE LIGASE"/>
    <property type="match status" value="1"/>
</dbReference>
<evidence type="ECO:0000313" key="9">
    <source>
        <dbReference type="EMBL" id="EJZ87282.1"/>
    </source>
</evidence>
<dbReference type="NCBIfam" id="TIGR00018">
    <property type="entry name" value="panC"/>
    <property type="match status" value="1"/>
</dbReference>
<name>K0YTS6_9ACTO</name>
<feature type="active site" description="Proton donor" evidence="8">
    <location>
        <position position="37"/>
    </location>
</feature>
<protein>
    <recommendedName>
        <fullName evidence="8">Pantothenate synthetase</fullName>
        <shortName evidence="8">PS</shortName>
        <ecNumber evidence="8">6.3.2.1</ecNumber>
    </recommendedName>
    <alternativeName>
        <fullName evidence="8">Pantoate--beta-alanine ligase</fullName>
    </alternativeName>
    <alternativeName>
        <fullName evidence="8">Pantoate-activating enzyme</fullName>
    </alternativeName>
</protein>
<keyword evidence="8" id="KW-0963">Cytoplasm</keyword>
<dbReference type="Gene3D" id="3.30.1300.10">
    <property type="entry name" value="Pantoate-beta-alanine ligase, C-terminal domain"/>
    <property type="match status" value="1"/>
</dbReference>
<dbReference type="Gene3D" id="3.40.50.620">
    <property type="entry name" value="HUPs"/>
    <property type="match status" value="1"/>
</dbReference>
<dbReference type="GO" id="GO:0005524">
    <property type="term" value="F:ATP binding"/>
    <property type="evidence" value="ECO:0007669"/>
    <property type="project" value="UniProtKB-KW"/>
</dbReference>
<dbReference type="InterPro" id="IPR042176">
    <property type="entry name" value="Pantoate_ligase_C"/>
</dbReference>
<evidence type="ECO:0000256" key="4">
    <source>
        <dbReference type="ARBA" id="ARBA00022655"/>
    </source>
</evidence>
<dbReference type="PANTHER" id="PTHR21299">
    <property type="entry name" value="CYTIDYLATE KINASE/PANTOATE-BETA-ALANINE LIGASE"/>
    <property type="match status" value="1"/>
</dbReference>
<gene>
    <name evidence="8" type="primary">panC</name>
    <name evidence="9" type="ORF">HMPREF9240_00631</name>
</gene>
<comment type="similarity">
    <text evidence="2 8">Belongs to the pantothenate synthetase family.</text>
</comment>
<dbReference type="RefSeq" id="WP_004805828.1">
    <property type="nucleotide sequence ID" value="NZ_JH815214.1"/>
</dbReference>
<comment type="subunit">
    <text evidence="8">Homodimer.</text>
</comment>
<dbReference type="GO" id="GO:0004592">
    <property type="term" value="F:pantoate-beta-alanine ligase activity"/>
    <property type="evidence" value="ECO:0007669"/>
    <property type="project" value="UniProtKB-UniRule"/>
</dbReference>
<dbReference type="Proteomes" id="UP000006075">
    <property type="component" value="Unassembled WGS sequence"/>
</dbReference>
<dbReference type="PATRIC" id="fig|888439.3.peg.634"/>
<evidence type="ECO:0000256" key="7">
    <source>
        <dbReference type="ARBA" id="ARBA00048258"/>
    </source>
</evidence>
<dbReference type="EMBL" id="AGWP01000004">
    <property type="protein sequence ID" value="EJZ87282.1"/>
    <property type="molecule type" value="Genomic_DNA"/>
</dbReference>
<dbReference type="InterPro" id="IPR004821">
    <property type="entry name" value="Cyt_trans-like"/>
</dbReference>
<dbReference type="EC" id="6.3.2.1" evidence="8"/>
<comment type="function">
    <text evidence="8">Catalyzes the condensation of pantoate with beta-alanine in an ATP-dependent reaction via a pantoyl-adenylate intermediate.</text>
</comment>
<comment type="miscellaneous">
    <text evidence="8">The reaction proceeds by a bi uni uni bi ping pong mechanism.</text>
</comment>
<comment type="catalytic activity">
    <reaction evidence="7 8">
        <text>(R)-pantoate + beta-alanine + ATP = (R)-pantothenate + AMP + diphosphate + H(+)</text>
        <dbReference type="Rhea" id="RHEA:10912"/>
        <dbReference type="ChEBI" id="CHEBI:15378"/>
        <dbReference type="ChEBI" id="CHEBI:15980"/>
        <dbReference type="ChEBI" id="CHEBI:29032"/>
        <dbReference type="ChEBI" id="CHEBI:30616"/>
        <dbReference type="ChEBI" id="CHEBI:33019"/>
        <dbReference type="ChEBI" id="CHEBI:57966"/>
        <dbReference type="ChEBI" id="CHEBI:456215"/>
        <dbReference type="EC" id="6.3.2.1"/>
    </reaction>
</comment>
<dbReference type="Pfam" id="PF02569">
    <property type="entry name" value="Pantoate_ligase"/>
    <property type="match status" value="1"/>
</dbReference>
<keyword evidence="4 8" id="KW-0566">Pantothenate biosynthesis</keyword>
<keyword evidence="10" id="KW-1185">Reference proteome</keyword>
<dbReference type="HAMAP" id="MF_00158">
    <property type="entry name" value="PanC"/>
    <property type="match status" value="1"/>
</dbReference>
<comment type="pathway">
    <text evidence="1 8">Cofactor biosynthesis; (R)-pantothenate biosynthesis; (R)-pantothenate from (R)-pantoate and beta-alanine: step 1/1.</text>
</comment>
<evidence type="ECO:0000256" key="3">
    <source>
        <dbReference type="ARBA" id="ARBA00022598"/>
    </source>
</evidence>
<sequence length="285" mass="30850">MMDPQLVYTGSELRQALQDKHGQVGLVMTMGALHEGHLDLVRAARKANDVVVVSIFVNPIQFAPEEDYGAYPRDLQQDVQALSKVGADVVFAPSPETMYPNGQPQISFQVGQVGANYEGAARPTHFAGVVQIVSKVFNLVRPHRAYFGQKDAQQLAVVRQLVRDLDYPIRIEAIPIRREPSGLALSSRNAYLSPEEHEQATALNKALTAGLQAAAATGSATSVLETTKAVLEQAPGVQTEYVALVDPNTMEEVREGQKVTATLMLAARVGSTRLIDNTLVVLGPR</sequence>
<keyword evidence="5 8" id="KW-0547">Nucleotide-binding</keyword>
<dbReference type="FunFam" id="3.40.50.620:FF:000013">
    <property type="entry name" value="Pantothenate synthetase"/>
    <property type="match status" value="1"/>
</dbReference>
<dbReference type="UniPathway" id="UPA00028">
    <property type="reaction ID" value="UER00005"/>
</dbReference>
<comment type="subcellular location">
    <subcellularLocation>
        <location evidence="8">Cytoplasm</location>
    </subcellularLocation>
</comment>